<organism evidence="3 4">
    <name type="scientific">Batrachochytrium dendrobatidis (strain JEL423)</name>
    <dbReference type="NCBI Taxonomy" id="403673"/>
    <lineage>
        <taxon>Eukaryota</taxon>
        <taxon>Fungi</taxon>
        <taxon>Fungi incertae sedis</taxon>
        <taxon>Chytridiomycota</taxon>
        <taxon>Chytridiomycota incertae sedis</taxon>
        <taxon>Chytridiomycetes</taxon>
        <taxon>Rhizophydiales</taxon>
        <taxon>Rhizophydiales incertae sedis</taxon>
        <taxon>Batrachochytrium</taxon>
    </lineage>
</organism>
<sequence>MVSIRIQYLLDAVQYGLDSWPKLLAMCPPAFQPNLRALADHSHAITMILLLLVSMRLFGRPIKFVHWSMIYVAGIVFGVITAISLLYVNAMLNAQDIMHQQNNGTGDYTPYLPLDLTMQYDYRNVTRLMVRSGPHGRDNYAMYLIIDTFNILAFLWFHRALIKLTYKDDTDMQAFLIDMLYRLPSVYAAFDMFENLSGASFIGWFEYDEMNKIPFALTSGFIAQASFATRIKWGVLYVMCALELTGCIKYVYDRRWKIDYENEQKEERKRQGISESEDEAAPLVQEDSEDEDTPYVSKDNAATYSADEESEDEKPVQTKKSPRKQTPKKH</sequence>
<evidence type="ECO:0000313" key="4">
    <source>
        <dbReference type="Proteomes" id="UP000077115"/>
    </source>
</evidence>
<reference evidence="3 4" key="1">
    <citation type="submission" date="2006-10" db="EMBL/GenBank/DDBJ databases">
        <title>The Genome Sequence of Batrachochytrium dendrobatidis JEL423.</title>
        <authorList>
            <consortium name="The Broad Institute Genome Sequencing Platform"/>
            <person name="Birren B."/>
            <person name="Lander E."/>
            <person name="Galagan J."/>
            <person name="Cuomo C."/>
            <person name="Devon K."/>
            <person name="Jaffe D."/>
            <person name="Butler J."/>
            <person name="Alvarez P."/>
            <person name="Gnerre S."/>
            <person name="Grabherr M."/>
            <person name="Kleber M."/>
            <person name="Mauceli E."/>
            <person name="Brockman W."/>
            <person name="Young S."/>
            <person name="LaButti K."/>
            <person name="Sykes S."/>
            <person name="DeCaprio D."/>
            <person name="Crawford M."/>
            <person name="Koehrsen M."/>
            <person name="Engels R."/>
            <person name="Montgomery P."/>
            <person name="Pearson M."/>
            <person name="Howarth C."/>
            <person name="Larson L."/>
            <person name="White J."/>
            <person name="O'Leary S."/>
            <person name="Kodira C."/>
            <person name="Zeng Q."/>
            <person name="Yandava C."/>
            <person name="Alvarado L."/>
            <person name="Longcore J."/>
            <person name="James T."/>
        </authorList>
    </citation>
    <scope>NUCLEOTIDE SEQUENCE [LARGE SCALE GENOMIC DNA]</scope>
    <source>
        <strain evidence="3 4">JEL423</strain>
    </source>
</reference>
<keyword evidence="2" id="KW-0472">Membrane</keyword>
<feature type="compositionally biased region" description="Basic residues" evidence="1">
    <location>
        <begin position="320"/>
        <end position="330"/>
    </location>
</feature>
<gene>
    <name evidence="3" type="ORF">BDEG_22613</name>
</gene>
<dbReference type="VEuPathDB" id="FungiDB:BDEG_22613"/>
<feature type="region of interest" description="Disordered" evidence="1">
    <location>
        <begin position="264"/>
        <end position="330"/>
    </location>
</feature>
<proteinExistence type="predicted"/>
<evidence type="ECO:0000313" key="3">
    <source>
        <dbReference type="EMBL" id="OAJ38706.1"/>
    </source>
</evidence>
<dbReference type="AlphaFoldDB" id="A0A177WG00"/>
<dbReference type="Proteomes" id="UP000077115">
    <property type="component" value="Unassembled WGS sequence"/>
</dbReference>
<name>A0A177WG00_BATDL</name>
<feature type="compositionally biased region" description="Acidic residues" evidence="1">
    <location>
        <begin position="275"/>
        <end position="293"/>
    </location>
</feature>
<keyword evidence="2" id="KW-1133">Transmembrane helix</keyword>
<feature type="transmembrane region" description="Helical" evidence="2">
    <location>
        <begin position="140"/>
        <end position="157"/>
    </location>
</feature>
<dbReference type="EMBL" id="DS022302">
    <property type="protein sequence ID" value="OAJ38706.1"/>
    <property type="molecule type" value="Genomic_DNA"/>
</dbReference>
<keyword evidence="2" id="KW-0812">Transmembrane</keyword>
<dbReference type="OrthoDB" id="2107091at2759"/>
<evidence type="ECO:0000256" key="1">
    <source>
        <dbReference type="SAM" id="MobiDB-lite"/>
    </source>
</evidence>
<evidence type="ECO:0000256" key="2">
    <source>
        <dbReference type="SAM" id="Phobius"/>
    </source>
</evidence>
<reference evidence="3 4" key="2">
    <citation type="submission" date="2016-05" db="EMBL/GenBank/DDBJ databases">
        <title>Lineage-specific infection strategies underlie the spectrum of fungal disease in amphibians.</title>
        <authorList>
            <person name="Cuomo C.A."/>
            <person name="Farrer R.A."/>
            <person name="James T."/>
            <person name="Longcore J."/>
            <person name="Birren B."/>
        </authorList>
    </citation>
    <scope>NUCLEOTIDE SEQUENCE [LARGE SCALE GENOMIC DNA]</scope>
    <source>
        <strain evidence="3 4">JEL423</strain>
    </source>
</reference>
<protein>
    <submittedName>
        <fullName evidence="3">Uncharacterized protein</fullName>
    </submittedName>
</protein>
<accession>A0A177WG00</accession>
<feature type="transmembrane region" description="Helical" evidence="2">
    <location>
        <begin position="70"/>
        <end position="88"/>
    </location>
</feature>